<reference evidence="1" key="2">
    <citation type="submission" date="2023-03" db="EMBL/GenBank/DDBJ databases">
        <authorList>
            <person name="Zhang Z."/>
        </authorList>
    </citation>
    <scope>NUCLEOTIDE SEQUENCE</scope>
    <source>
        <strain evidence="1">DSA</strain>
    </source>
</reference>
<sequence>MPHAKGQITTRELIDLQAHLMLETNLVGQFNHFARECTDPQLQRMCQDMARSRMSCYQLLSQHMNIGNMQ</sequence>
<dbReference type="RefSeq" id="WP_304542608.1">
    <property type="nucleotide sequence ID" value="NZ_JARPTC010000013.1"/>
</dbReference>
<comment type="caution">
    <text evidence="1">The sequence shown here is derived from an EMBL/GenBank/DDBJ whole genome shotgun (WGS) entry which is preliminary data.</text>
</comment>
<evidence type="ECO:0000313" key="1">
    <source>
        <dbReference type="EMBL" id="MDO7787467.1"/>
    </source>
</evidence>
<name>A0AAW7ZDM8_9FIRM</name>
<dbReference type="AlphaFoldDB" id="A0AAW7ZDM8"/>
<organism evidence="1 2">
    <name type="scientific">Desulforamulus aquiferis</name>
    <dbReference type="NCBI Taxonomy" id="1397668"/>
    <lineage>
        <taxon>Bacteria</taxon>
        <taxon>Bacillati</taxon>
        <taxon>Bacillota</taxon>
        <taxon>Clostridia</taxon>
        <taxon>Eubacteriales</taxon>
        <taxon>Peptococcaceae</taxon>
        <taxon>Desulforamulus</taxon>
    </lineage>
</organism>
<dbReference type="EMBL" id="JARPTC010000013">
    <property type="protein sequence ID" value="MDO7787467.1"/>
    <property type="molecule type" value="Genomic_DNA"/>
</dbReference>
<dbReference type="Proteomes" id="UP001172911">
    <property type="component" value="Unassembled WGS sequence"/>
</dbReference>
<keyword evidence="2" id="KW-1185">Reference proteome</keyword>
<reference evidence="1" key="1">
    <citation type="journal article" date="2023" name="J. Hazard. Mater.">
        <title>Anaerobic biodegradation of pyrene and benzo[a]pyrene by a new sulfate-reducing Desulforamulus aquiferis strain DSA.</title>
        <authorList>
            <person name="Zhang Z."/>
            <person name="Sun J."/>
            <person name="Gong X."/>
            <person name="Wang C."/>
            <person name="Wang H."/>
        </authorList>
    </citation>
    <scope>NUCLEOTIDE SEQUENCE</scope>
    <source>
        <strain evidence="1">DSA</strain>
    </source>
</reference>
<protein>
    <recommendedName>
        <fullName evidence="3">Spore coat protein</fullName>
    </recommendedName>
</protein>
<gene>
    <name evidence="1" type="ORF">P6N53_09575</name>
</gene>
<evidence type="ECO:0008006" key="3">
    <source>
        <dbReference type="Google" id="ProtNLM"/>
    </source>
</evidence>
<evidence type="ECO:0000313" key="2">
    <source>
        <dbReference type="Proteomes" id="UP001172911"/>
    </source>
</evidence>
<accession>A0AAW7ZDM8</accession>
<proteinExistence type="predicted"/>